<gene>
    <name evidence="2" type="ORF">Nkreftii_001875</name>
</gene>
<dbReference type="Gene3D" id="3.40.50.150">
    <property type="entry name" value="Vaccinia Virus protein VP39"/>
    <property type="match status" value="1"/>
</dbReference>
<protein>
    <recommendedName>
        <fullName evidence="1">Methyltransferase type 11 domain-containing protein</fullName>
    </recommendedName>
</protein>
<dbReference type="SUPFAM" id="SSF53335">
    <property type="entry name" value="S-adenosyl-L-methionine-dependent methyltransferases"/>
    <property type="match status" value="1"/>
</dbReference>
<evidence type="ECO:0000313" key="2">
    <source>
        <dbReference type="EMBL" id="QPD04101.1"/>
    </source>
</evidence>
<reference evidence="2 3" key="1">
    <citation type="journal article" date="2020" name="ISME J.">
        <title>Enrichment and physiological characterization of a novel comammox Nitrospira indicates ammonium inhibition of complete nitrification.</title>
        <authorList>
            <person name="Sakoula D."/>
            <person name="Koch H."/>
            <person name="Frank J."/>
            <person name="Jetten M.S.M."/>
            <person name="van Kessel M.A.H.J."/>
            <person name="Lucker S."/>
        </authorList>
    </citation>
    <scope>NUCLEOTIDE SEQUENCE [LARGE SCALE GENOMIC DNA]</scope>
    <source>
        <strain evidence="2">Comreactor17</strain>
    </source>
</reference>
<dbReference type="EMBL" id="CP047423">
    <property type="protein sequence ID" value="QPD04101.1"/>
    <property type="molecule type" value="Genomic_DNA"/>
</dbReference>
<dbReference type="Pfam" id="PF08241">
    <property type="entry name" value="Methyltransf_11"/>
    <property type="match status" value="1"/>
</dbReference>
<dbReference type="AlphaFoldDB" id="A0A7S8FE88"/>
<name>A0A7S8FE88_9BACT</name>
<dbReference type="InterPro" id="IPR013216">
    <property type="entry name" value="Methyltransf_11"/>
</dbReference>
<evidence type="ECO:0000313" key="3">
    <source>
        <dbReference type="Proteomes" id="UP000593737"/>
    </source>
</evidence>
<dbReference type="InterPro" id="IPR029063">
    <property type="entry name" value="SAM-dependent_MTases_sf"/>
</dbReference>
<feature type="domain" description="Methyltransferase type 11" evidence="1">
    <location>
        <begin position="57"/>
        <end position="123"/>
    </location>
</feature>
<dbReference type="GO" id="GO:0008757">
    <property type="term" value="F:S-adenosylmethionine-dependent methyltransferase activity"/>
    <property type="evidence" value="ECO:0007669"/>
    <property type="project" value="InterPro"/>
</dbReference>
<accession>A0A7S8FE88</accession>
<evidence type="ECO:0000259" key="1">
    <source>
        <dbReference type="Pfam" id="PF08241"/>
    </source>
</evidence>
<dbReference type="KEGG" id="nkf:Nkreftii_001875"/>
<dbReference type="Proteomes" id="UP000593737">
    <property type="component" value="Chromosome"/>
</dbReference>
<proteinExistence type="predicted"/>
<sequence length="247" mass="28031">MITSAAKTWWNRRYPNWVAESALRYLPVAEAIHQNPPQGLILEVGVNCSGLTTYLPLPVVGVDLVMGTARPPLVTPILAWGQALPFQGQSFDYAVCMDTLEHVDNSERGLVLAELMRVTKRRVYLGCPMGAAAEQQDRELQRYYRKHNGGSFSFLDEHVANGLPRLETVLEEIRELARQSGRLINVYCEGNLNLVIHRLLLRLWMRPGPVSYALHRLAVVFVHLRRWLNVGSCYRQIVVVDFEARGQ</sequence>
<organism evidence="2 3">
    <name type="scientific">Candidatus Nitrospira kreftii</name>
    <dbReference type="NCBI Taxonomy" id="2652173"/>
    <lineage>
        <taxon>Bacteria</taxon>
        <taxon>Pseudomonadati</taxon>
        <taxon>Nitrospirota</taxon>
        <taxon>Nitrospiria</taxon>
        <taxon>Nitrospirales</taxon>
        <taxon>Nitrospiraceae</taxon>
        <taxon>Nitrospira</taxon>
    </lineage>
</organism>